<accession>A0A0F9VF12</accession>
<protein>
    <submittedName>
        <fullName evidence="1">Uncharacterized protein</fullName>
    </submittedName>
</protein>
<gene>
    <name evidence="1" type="ORF">LCGC14_0413780</name>
</gene>
<organism evidence="1">
    <name type="scientific">marine sediment metagenome</name>
    <dbReference type="NCBI Taxonomy" id="412755"/>
    <lineage>
        <taxon>unclassified sequences</taxon>
        <taxon>metagenomes</taxon>
        <taxon>ecological metagenomes</taxon>
    </lineage>
</organism>
<proteinExistence type="predicted"/>
<sequence length="245" mass="27814">MDTKTLAKILNKDILPTLTDFKGGQLVFWEVFKQNEIIGTPIKNVLELGIMTLKNGAPPDLPGQSTKTLMVLCDYYEANKYISLDIDDCMDTIQRCARWAGGRGVKVSGHRFIKSNSIHFDVKKEFPNGADLIFLDTNHDDSYPTKKLRHRPQGHADSGGAGMTYKEICYYAPHLTRNGRLFLHDTRNRYAVKSYGVNTDGAIEKFLDHHPEFLFKEHAPNNNGLGEIYHKDSEVATLYRRKHNG</sequence>
<evidence type="ECO:0000313" key="1">
    <source>
        <dbReference type="EMBL" id="KKN72166.1"/>
    </source>
</evidence>
<reference evidence="1" key="1">
    <citation type="journal article" date="2015" name="Nature">
        <title>Complex archaea that bridge the gap between prokaryotes and eukaryotes.</title>
        <authorList>
            <person name="Spang A."/>
            <person name="Saw J.H."/>
            <person name="Jorgensen S.L."/>
            <person name="Zaremba-Niedzwiedzka K."/>
            <person name="Martijn J."/>
            <person name="Lind A.E."/>
            <person name="van Eijk R."/>
            <person name="Schleper C."/>
            <person name="Guy L."/>
            <person name="Ettema T.J."/>
        </authorList>
    </citation>
    <scope>NUCLEOTIDE SEQUENCE</scope>
</reference>
<comment type="caution">
    <text evidence="1">The sequence shown here is derived from an EMBL/GenBank/DDBJ whole genome shotgun (WGS) entry which is preliminary data.</text>
</comment>
<dbReference type="EMBL" id="LAZR01000368">
    <property type="protein sequence ID" value="KKN72166.1"/>
    <property type="molecule type" value="Genomic_DNA"/>
</dbReference>
<dbReference type="AlphaFoldDB" id="A0A0F9VF12"/>
<name>A0A0F9VF12_9ZZZZ</name>